<evidence type="ECO:0000313" key="3">
    <source>
        <dbReference type="Proteomes" id="UP000609346"/>
    </source>
</evidence>
<evidence type="ECO:0000259" key="1">
    <source>
        <dbReference type="PROSITE" id="PS51841"/>
    </source>
</evidence>
<reference evidence="2 3" key="1">
    <citation type="submission" date="2020-09" db="EMBL/GenBank/DDBJ databases">
        <title>Paenibacillus sp. strain PR3 16S rRNA gene Genome sequencing and assembly.</title>
        <authorList>
            <person name="Kim J."/>
        </authorList>
    </citation>
    <scope>NUCLEOTIDE SEQUENCE [LARGE SCALE GENOMIC DNA]</scope>
    <source>
        <strain evidence="2 3">PR3</strain>
    </source>
</reference>
<feature type="domain" description="LTD" evidence="1">
    <location>
        <begin position="42"/>
        <end position="192"/>
    </location>
</feature>
<gene>
    <name evidence="2" type="ORF">H8B09_21655</name>
</gene>
<sequence>AVSSDSNVATVSVSGTNVSITPVAAGTTTVTVTANDGNGGTETTTFTVTVEQKKTVFFSELIWGDDNDMFLQGIELYNPTDMDIDISNIRIERSDGGDSIALTGDIIAQGSTFTIGESFYTGGLSFDYYNYMGFFNDTSQSVTLSLYYDDVLVDIAVFTPGKSMARQSGMKRGNVQGYDSSEWIDEGTNYTDNLNTYSIQP</sequence>
<dbReference type="Gene3D" id="2.60.40.1080">
    <property type="match status" value="1"/>
</dbReference>
<name>A0ABR8N2E9_9BACL</name>
<dbReference type="PROSITE" id="PS51841">
    <property type="entry name" value="LTD"/>
    <property type="match status" value="1"/>
</dbReference>
<comment type="caution">
    <text evidence="2">The sequence shown here is derived from an EMBL/GenBank/DDBJ whole genome shotgun (WGS) entry which is preliminary data.</text>
</comment>
<evidence type="ECO:0000313" key="2">
    <source>
        <dbReference type="EMBL" id="MBD3921390.1"/>
    </source>
</evidence>
<feature type="non-terminal residue" evidence="2">
    <location>
        <position position="1"/>
    </location>
</feature>
<accession>A0ABR8N2E9</accession>
<protein>
    <recommendedName>
        <fullName evidence="1">LTD domain-containing protein</fullName>
    </recommendedName>
</protein>
<proteinExistence type="predicted"/>
<dbReference type="EMBL" id="JACXZA010000005">
    <property type="protein sequence ID" value="MBD3921390.1"/>
    <property type="molecule type" value="Genomic_DNA"/>
</dbReference>
<dbReference type="InterPro" id="IPR001322">
    <property type="entry name" value="Lamin_tail_dom"/>
</dbReference>
<keyword evidence="3" id="KW-1185">Reference proteome</keyword>
<organism evidence="2 3">
    <name type="scientific">Paenibacillus terricola</name>
    <dbReference type="NCBI Taxonomy" id="2763503"/>
    <lineage>
        <taxon>Bacteria</taxon>
        <taxon>Bacillati</taxon>
        <taxon>Bacillota</taxon>
        <taxon>Bacilli</taxon>
        <taxon>Bacillales</taxon>
        <taxon>Paenibacillaceae</taxon>
        <taxon>Paenibacillus</taxon>
    </lineage>
</organism>
<dbReference type="Proteomes" id="UP000609346">
    <property type="component" value="Unassembled WGS sequence"/>
</dbReference>